<feature type="non-terminal residue" evidence="9">
    <location>
        <position position="1"/>
    </location>
</feature>
<keyword evidence="3" id="KW-0560">Oxidoreductase</keyword>
<dbReference type="SUPFAM" id="SSF55068">
    <property type="entry name" value="Peptide methionine sulfoxide reductase"/>
    <property type="match status" value="1"/>
</dbReference>
<dbReference type="GO" id="GO:0034599">
    <property type="term" value="P:cellular response to oxidative stress"/>
    <property type="evidence" value="ECO:0007669"/>
    <property type="project" value="TreeGrafter"/>
</dbReference>
<evidence type="ECO:0000256" key="7">
    <source>
        <dbReference type="ARBA" id="ARBA00048782"/>
    </source>
</evidence>
<evidence type="ECO:0000256" key="5">
    <source>
        <dbReference type="ARBA" id="ARBA00030643"/>
    </source>
</evidence>
<evidence type="ECO:0000259" key="8">
    <source>
        <dbReference type="Pfam" id="PF01625"/>
    </source>
</evidence>
<dbReference type="PANTHER" id="PTHR42799">
    <property type="entry name" value="MITOCHONDRIAL PEPTIDE METHIONINE SULFOXIDE REDUCTASE"/>
    <property type="match status" value="1"/>
</dbReference>
<comment type="catalytic activity">
    <reaction evidence="6">
        <text>L-methionyl-[protein] + [thioredoxin]-disulfide + H2O = L-methionyl-(S)-S-oxide-[protein] + [thioredoxin]-dithiol</text>
        <dbReference type="Rhea" id="RHEA:14217"/>
        <dbReference type="Rhea" id="RHEA-COMP:10698"/>
        <dbReference type="Rhea" id="RHEA-COMP:10700"/>
        <dbReference type="Rhea" id="RHEA-COMP:12313"/>
        <dbReference type="Rhea" id="RHEA-COMP:12315"/>
        <dbReference type="ChEBI" id="CHEBI:15377"/>
        <dbReference type="ChEBI" id="CHEBI:16044"/>
        <dbReference type="ChEBI" id="CHEBI:29950"/>
        <dbReference type="ChEBI" id="CHEBI:44120"/>
        <dbReference type="ChEBI" id="CHEBI:50058"/>
        <dbReference type="EC" id="1.8.4.11"/>
    </reaction>
</comment>
<evidence type="ECO:0000256" key="2">
    <source>
        <dbReference type="ARBA" id="ARBA00012502"/>
    </source>
</evidence>
<dbReference type="NCBIfam" id="TIGR00401">
    <property type="entry name" value="msrA"/>
    <property type="match status" value="1"/>
</dbReference>
<dbReference type="GO" id="GO:0005737">
    <property type="term" value="C:cytoplasm"/>
    <property type="evidence" value="ECO:0007669"/>
    <property type="project" value="TreeGrafter"/>
</dbReference>
<evidence type="ECO:0000256" key="1">
    <source>
        <dbReference type="ARBA" id="ARBA00005591"/>
    </source>
</evidence>
<organism evidence="9 10">
    <name type="scientific">Irena cyanogastra</name>
    <name type="common">Philippine fairy-bluebird</name>
    <dbReference type="NCBI Taxonomy" id="175120"/>
    <lineage>
        <taxon>Eukaryota</taxon>
        <taxon>Metazoa</taxon>
        <taxon>Chordata</taxon>
        <taxon>Craniata</taxon>
        <taxon>Vertebrata</taxon>
        <taxon>Euteleostomi</taxon>
        <taxon>Archelosauria</taxon>
        <taxon>Archosauria</taxon>
        <taxon>Dinosauria</taxon>
        <taxon>Saurischia</taxon>
        <taxon>Theropoda</taxon>
        <taxon>Coelurosauria</taxon>
        <taxon>Aves</taxon>
        <taxon>Neognathae</taxon>
        <taxon>Neoaves</taxon>
        <taxon>Telluraves</taxon>
        <taxon>Australaves</taxon>
        <taxon>Passeriformes</taxon>
        <taxon>Corvoidea</taxon>
        <taxon>Irenidae</taxon>
        <taxon>Irena</taxon>
    </lineage>
</organism>
<evidence type="ECO:0000256" key="6">
    <source>
        <dbReference type="ARBA" id="ARBA00047806"/>
    </source>
</evidence>
<name>A0A7K9R4R2_IRECY</name>
<dbReference type="AlphaFoldDB" id="A0A7K9R4R2"/>
<dbReference type="Pfam" id="PF01625">
    <property type="entry name" value="PMSR"/>
    <property type="match status" value="1"/>
</dbReference>
<dbReference type="GO" id="GO:0008113">
    <property type="term" value="F:peptide-methionine (S)-S-oxide reductase activity"/>
    <property type="evidence" value="ECO:0007669"/>
    <property type="project" value="UniProtKB-EC"/>
</dbReference>
<gene>
    <name evidence="9" type="primary">Msra</name>
    <name evidence="9" type="ORF">IRECYA_R00277</name>
</gene>
<evidence type="ECO:0000313" key="10">
    <source>
        <dbReference type="Proteomes" id="UP000530962"/>
    </source>
</evidence>
<dbReference type="InterPro" id="IPR002569">
    <property type="entry name" value="Met_Sox_Rdtase_MsrA_dom"/>
</dbReference>
<protein>
    <recommendedName>
        <fullName evidence="2">peptide-methionine (S)-S-oxide reductase</fullName>
        <ecNumber evidence="2">1.8.4.11</ecNumber>
    </recommendedName>
    <alternativeName>
        <fullName evidence="5">Peptide-methionine (S)-S-oxide reductase</fullName>
    </alternativeName>
    <alternativeName>
        <fullName evidence="4">Protein-methionine-S-oxide reductase</fullName>
    </alternativeName>
</protein>
<dbReference type="InterPro" id="IPR050162">
    <property type="entry name" value="MsrA_MetSO_reductase"/>
</dbReference>
<evidence type="ECO:0000256" key="4">
    <source>
        <dbReference type="ARBA" id="ARBA00030273"/>
    </source>
</evidence>
<comment type="similarity">
    <text evidence="1">Belongs to the MsrA Met sulfoxide reductase family.</text>
</comment>
<feature type="domain" description="Peptide methionine sulphoxide reductase MsrA" evidence="8">
    <location>
        <begin position="25"/>
        <end position="138"/>
    </location>
</feature>
<accession>A0A7K9R4R2</accession>
<evidence type="ECO:0000313" key="9">
    <source>
        <dbReference type="EMBL" id="NXI18206.1"/>
    </source>
</evidence>
<dbReference type="HAMAP" id="MF_01401">
    <property type="entry name" value="MsrA"/>
    <property type="match status" value="1"/>
</dbReference>
<keyword evidence="10" id="KW-1185">Reference proteome</keyword>
<proteinExistence type="inferred from homology"/>
<reference evidence="9 10" key="1">
    <citation type="submission" date="2019-09" db="EMBL/GenBank/DDBJ databases">
        <title>Bird 10,000 Genomes (B10K) Project - Family phase.</title>
        <authorList>
            <person name="Zhang G."/>
        </authorList>
    </citation>
    <scope>NUCLEOTIDE SEQUENCE [LARGE SCALE GENOMIC DNA]</scope>
    <source>
        <strain evidence="9">B10K-DU-001-26</strain>
        <tissue evidence="9">Muscle</tissue>
    </source>
</reference>
<comment type="caution">
    <text evidence="9">The sequence shown here is derived from an EMBL/GenBank/DDBJ whole genome shotgun (WGS) entry which is preliminary data.</text>
</comment>
<dbReference type="EMBL" id="VWZV01015149">
    <property type="protein sequence ID" value="NXI18206.1"/>
    <property type="molecule type" value="Genomic_DNA"/>
</dbReference>
<feature type="non-terminal residue" evidence="9">
    <location>
        <position position="138"/>
    </location>
</feature>
<dbReference type="EC" id="1.8.4.11" evidence="2"/>
<dbReference type="Proteomes" id="UP000530962">
    <property type="component" value="Unassembled WGS sequence"/>
</dbReference>
<comment type="catalytic activity">
    <reaction evidence="7">
        <text>[thioredoxin]-disulfide + L-methionine + H2O = L-methionine (S)-S-oxide + [thioredoxin]-dithiol</text>
        <dbReference type="Rhea" id="RHEA:19993"/>
        <dbReference type="Rhea" id="RHEA-COMP:10698"/>
        <dbReference type="Rhea" id="RHEA-COMP:10700"/>
        <dbReference type="ChEBI" id="CHEBI:15377"/>
        <dbReference type="ChEBI" id="CHEBI:29950"/>
        <dbReference type="ChEBI" id="CHEBI:50058"/>
        <dbReference type="ChEBI" id="CHEBI:57844"/>
        <dbReference type="ChEBI" id="CHEBI:58772"/>
        <dbReference type="EC" id="1.8.4.11"/>
    </reaction>
</comment>
<evidence type="ECO:0000256" key="3">
    <source>
        <dbReference type="ARBA" id="ARBA00023002"/>
    </source>
</evidence>
<sequence length="138" mass="15782">FSLPDKHHVNGNRMVEPFPEGTQMALFGMGCFWGAERKFWRQKGVYSTQVGYAGGHTPNPTYKEVCSGRTGHAEAVRVVFEPQNISFEQLLKVFWENHDPTQGMRQGNDVGTQYRSAIYTFSPEQMEAALRSKEEYQK</sequence>
<dbReference type="Gene3D" id="3.30.1060.10">
    <property type="entry name" value="Peptide methionine sulphoxide reductase MsrA"/>
    <property type="match status" value="1"/>
</dbReference>
<dbReference type="PANTHER" id="PTHR42799:SF2">
    <property type="entry name" value="MITOCHONDRIAL PEPTIDE METHIONINE SULFOXIDE REDUCTASE"/>
    <property type="match status" value="1"/>
</dbReference>
<dbReference type="InterPro" id="IPR036509">
    <property type="entry name" value="Met_Sox_Rdtase_MsrA_sf"/>
</dbReference>